<dbReference type="InterPro" id="IPR001138">
    <property type="entry name" value="Zn2Cys6_DnaBD"/>
</dbReference>
<dbReference type="PANTHER" id="PTHR38791">
    <property type="entry name" value="ZN(II)2CYS6 TRANSCRIPTION FACTOR (EUROFUNG)-RELATED-RELATED"/>
    <property type="match status" value="1"/>
</dbReference>
<comment type="caution">
    <text evidence="4">The sequence shown here is derived from an EMBL/GenBank/DDBJ whole genome shotgun (WGS) entry which is preliminary data.</text>
</comment>
<dbReference type="Proteomes" id="UP000091967">
    <property type="component" value="Unassembled WGS sequence"/>
</dbReference>
<dbReference type="InterPro" id="IPR053175">
    <property type="entry name" value="DHMBA_Reg_Transcription_Factor"/>
</dbReference>
<dbReference type="PROSITE" id="PS50048">
    <property type="entry name" value="ZN2_CY6_FUNGAL_2"/>
    <property type="match status" value="1"/>
</dbReference>
<feature type="region of interest" description="Disordered" evidence="2">
    <location>
        <begin position="67"/>
        <end position="94"/>
    </location>
</feature>
<evidence type="ECO:0000256" key="2">
    <source>
        <dbReference type="SAM" id="MobiDB-lite"/>
    </source>
</evidence>
<dbReference type="SUPFAM" id="SSF57701">
    <property type="entry name" value="Zn2/Cys6 DNA-binding domain"/>
    <property type="match status" value="1"/>
</dbReference>
<sequence length="523" mass="58804">MDCQQSLPCKGAPYPTKPRRHYPRSRSGCLVCRAKRKKCNEAKPVCGNCSRTAQTCVWPGEDEHKKEQVQSCSDNSSDVNSDIKTGSPLNLNTPDSSQTQILERFFFDWSTHADIPSEHTVSWYSSLPQIYFNSRPDSLLHKSVNALASASYGQRFNSNQTLRDAAKLYGEAIRMLKDTMLGMFDSSQYCEVMSSIMLLGIYEGLVDQSVALEGSWVSHISGGCTLLNLRGQDKIIECPAEYEVSILIFMQMIHIGLVTGQGLSISWASVKELCLPRLPYFYAHTQLIYQSARLCMEWRTALLTYETDQDITQLSAITSQALTLDKELEEWATSVPPSSTYAVESMTDTEVEWLQPLLNTSWRPHNSHTYSSLTNQILWRFYWMVRTILNQALLFTNGIFEQSKVGPKPILCQAEIESRLLSFTDRLCESCLSTFINIVKQGPQYCRAEGIPSVLGYLTLQVFPTLALCLEQVNLAGVDLSGRKEWVASMRHFLRVNLGIAKGPTVIPISPNSNIPVQIWGNL</sequence>
<dbReference type="AlphaFoldDB" id="A0A1B8AAZ9"/>
<dbReference type="InterPro" id="IPR021858">
    <property type="entry name" value="Fun_TF"/>
</dbReference>
<feature type="compositionally biased region" description="Polar residues" evidence="2">
    <location>
        <begin position="82"/>
        <end position="94"/>
    </location>
</feature>
<dbReference type="PANTHER" id="PTHR38791:SF12">
    <property type="entry name" value="TRANSCRIPTION FACTOR DOMAIN-CONTAINING PROTEIN-RELATED"/>
    <property type="match status" value="1"/>
</dbReference>
<dbReference type="GO" id="GO:0000981">
    <property type="term" value="F:DNA-binding transcription factor activity, RNA polymerase II-specific"/>
    <property type="evidence" value="ECO:0007669"/>
    <property type="project" value="InterPro"/>
</dbReference>
<keyword evidence="1" id="KW-0539">Nucleus</keyword>
<dbReference type="GO" id="GO:0008270">
    <property type="term" value="F:zinc ion binding"/>
    <property type="evidence" value="ECO:0007669"/>
    <property type="project" value="InterPro"/>
</dbReference>
<protein>
    <recommendedName>
        <fullName evidence="3">Zn(2)-C6 fungal-type domain-containing protein</fullName>
    </recommendedName>
</protein>
<evidence type="ECO:0000256" key="1">
    <source>
        <dbReference type="ARBA" id="ARBA00023242"/>
    </source>
</evidence>
<evidence type="ECO:0000313" key="5">
    <source>
        <dbReference type="Proteomes" id="UP000091967"/>
    </source>
</evidence>
<name>A0A1B8AAZ9_FUSPO</name>
<accession>A0A1B8AAZ9</accession>
<keyword evidence="5" id="KW-1185">Reference proteome</keyword>
<proteinExistence type="predicted"/>
<dbReference type="EMBL" id="LYXU01000004">
    <property type="protein sequence ID" value="OBS17649.1"/>
    <property type="molecule type" value="Genomic_DNA"/>
</dbReference>
<evidence type="ECO:0000313" key="4">
    <source>
        <dbReference type="EMBL" id="OBS17649.1"/>
    </source>
</evidence>
<dbReference type="PROSITE" id="PS00463">
    <property type="entry name" value="ZN2_CY6_FUNGAL_1"/>
    <property type="match status" value="1"/>
</dbReference>
<reference evidence="4 5" key="1">
    <citation type="submission" date="2016-06" db="EMBL/GenBank/DDBJ databases">
        <title>Living apart together: crosstalk between the core and supernumerary genomes in a fungal plant pathogen.</title>
        <authorList>
            <person name="Vanheule A."/>
            <person name="Audenaert K."/>
            <person name="Warris S."/>
            <person name="Van De Geest H."/>
            <person name="Schijlen E."/>
            <person name="Hofte M."/>
            <person name="De Saeger S."/>
            <person name="Haesaert G."/>
            <person name="Waalwijk C."/>
            <person name="Van Der Lee T."/>
        </authorList>
    </citation>
    <scope>NUCLEOTIDE SEQUENCE [LARGE SCALE GENOMIC DNA]</scope>
    <source>
        <strain evidence="4 5">2516</strain>
    </source>
</reference>
<dbReference type="STRING" id="36050.A0A1B8AAZ9"/>
<dbReference type="SMART" id="SM00066">
    <property type="entry name" value="GAL4"/>
    <property type="match status" value="1"/>
</dbReference>
<dbReference type="Gene3D" id="4.10.240.10">
    <property type="entry name" value="Zn(2)-C6 fungal-type DNA-binding domain"/>
    <property type="match status" value="1"/>
</dbReference>
<dbReference type="OMA" id="KGTFIAH"/>
<dbReference type="CDD" id="cd00067">
    <property type="entry name" value="GAL4"/>
    <property type="match status" value="1"/>
</dbReference>
<organism evidence="4 5">
    <name type="scientific">Fusarium poae</name>
    <dbReference type="NCBI Taxonomy" id="36050"/>
    <lineage>
        <taxon>Eukaryota</taxon>
        <taxon>Fungi</taxon>
        <taxon>Dikarya</taxon>
        <taxon>Ascomycota</taxon>
        <taxon>Pezizomycotina</taxon>
        <taxon>Sordariomycetes</taxon>
        <taxon>Hypocreomycetidae</taxon>
        <taxon>Hypocreales</taxon>
        <taxon>Nectriaceae</taxon>
        <taxon>Fusarium</taxon>
    </lineage>
</organism>
<evidence type="ECO:0000259" key="3">
    <source>
        <dbReference type="PROSITE" id="PS50048"/>
    </source>
</evidence>
<dbReference type="InterPro" id="IPR036864">
    <property type="entry name" value="Zn2-C6_fun-type_DNA-bd_sf"/>
</dbReference>
<feature type="domain" description="Zn(2)-C6 fungal-type" evidence="3">
    <location>
        <begin position="28"/>
        <end position="58"/>
    </location>
</feature>
<dbReference type="Pfam" id="PF11951">
    <property type="entry name" value="Fungal_trans_2"/>
    <property type="match status" value="1"/>
</dbReference>
<dbReference type="Pfam" id="PF00172">
    <property type="entry name" value="Zn_clus"/>
    <property type="match status" value="1"/>
</dbReference>
<feature type="compositionally biased region" description="Low complexity" evidence="2">
    <location>
        <begin position="69"/>
        <end position="80"/>
    </location>
</feature>
<gene>
    <name evidence="4" type="ORF">FPOA_09384</name>
</gene>